<evidence type="ECO:0000313" key="1">
    <source>
        <dbReference type="EMBL" id="EDY18728.1"/>
    </source>
</evidence>
<proteinExistence type="predicted"/>
<sequence length="53" mass="6278">MNGRKEAQKAQKRIFAKYDSFARRVSMSATHWAEEHFPFEPFVPFCGHSQSRF</sequence>
<evidence type="ECO:0000313" key="2">
    <source>
        <dbReference type="Proteomes" id="UP000005824"/>
    </source>
</evidence>
<keyword evidence="2" id="KW-1185">Reference proteome</keyword>
<organism evidence="1 2">
    <name type="scientific">Chthoniobacter flavus Ellin428</name>
    <dbReference type="NCBI Taxonomy" id="497964"/>
    <lineage>
        <taxon>Bacteria</taxon>
        <taxon>Pseudomonadati</taxon>
        <taxon>Verrucomicrobiota</taxon>
        <taxon>Spartobacteria</taxon>
        <taxon>Chthoniobacterales</taxon>
        <taxon>Chthoniobacteraceae</taxon>
        <taxon>Chthoniobacter</taxon>
    </lineage>
</organism>
<name>B4D4C7_9BACT</name>
<accession>B4D4C7</accession>
<dbReference type="RefSeq" id="WP_006981090.1">
    <property type="nucleotide sequence ID" value="NZ_ABVL01000011.1"/>
</dbReference>
<comment type="caution">
    <text evidence="1">The sequence shown here is derived from an EMBL/GenBank/DDBJ whole genome shotgun (WGS) entry which is preliminary data.</text>
</comment>
<gene>
    <name evidence="1" type="ORF">CfE428DRAFT_3765</name>
</gene>
<dbReference type="EMBL" id="ABVL01000011">
    <property type="protein sequence ID" value="EDY18728.1"/>
    <property type="molecule type" value="Genomic_DNA"/>
</dbReference>
<protein>
    <submittedName>
        <fullName evidence="1">Uncharacterized protein</fullName>
    </submittedName>
</protein>
<dbReference type="STRING" id="497964.CfE428DRAFT_3765"/>
<dbReference type="AlphaFoldDB" id="B4D4C7"/>
<dbReference type="Proteomes" id="UP000005824">
    <property type="component" value="Unassembled WGS sequence"/>
</dbReference>
<reference evidence="1 2" key="1">
    <citation type="journal article" date="2011" name="J. Bacteriol.">
        <title>Genome sequence of Chthoniobacter flavus Ellin428, an aerobic heterotrophic soil bacterium.</title>
        <authorList>
            <person name="Kant R."/>
            <person name="van Passel M.W."/>
            <person name="Palva A."/>
            <person name="Lucas S."/>
            <person name="Lapidus A."/>
            <person name="Glavina Del Rio T."/>
            <person name="Dalin E."/>
            <person name="Tice H."/>
            <person name="Bruce D."/>
            <person name="Goodwin L."/>
            <person name="Pitluck S."/>
            <person name="Larimer F.W."/>
            <person name="Land M.L."/>
            <person name="Hauser L."/>
            <person name="Sangwan P."/>
            <person name="de Vos W.M."/>
            <person name="Janssen P.H."/>
            <person name="Smidt H."/>
        </authorList>
    </citation>
    <scope>NUCLEOTIDE SEQUENCE [LARGE SCALE GENOMIC DNA]</scope>
    <source>
        <strain evidence="1 2">Ellin428</strain>
    </source>
</reference>
<dbReference type="InParanoid" id="B4D4C7"/>